<evidence type="ECO:0000313" key="5">
    <source>
        <dbReference type="EMBL" id="QHT37743.1"/>
    </source>
</evidence>
<evidence type="ECO:0000259" key="4">
    <source>
        <dbReference type="Pfam" id="PF25342"/>
    </source>
</evidence>
<keyword evidence="2" id="KW-0328">Glycosyltransferase</keyword>
<accession>A0A6C0FAV2</accession>
<comment type="similarity">
    <text evidence="1">Belongs to the glycosyltransferase 25 family.</text>
</comment>
<sequence>MRVHYLTIATKPHPILENIKKRVLQNGEYIYILGKDENRHIGWHANGNFGLKIKLVQDFLINNELDDNELILFTDAYDVIYYGDFSTVVDRYNMFNKPIVFGAETTCSPDPRMIKHYDNINTKFPFLNSGLYIGKVWALKKCLQNYEYNDQHDDQLFWTHSFFQHQDKIELDYNNDLFLNTYGVDIEEISISKSIIYYNNKNPLFLHVNGPNKSDLDKFL</sequence>
<keyword evidence="3" id="KW-0808">Transferase</keyword>
<reference evidence="5" key="1">
    <citation type="journal article" date="2020" name="Nature">
        <title>Giant virus diversity and host interactions through global metagenomics.</title>
        <authorList>
            <person name="Schulz F."/>
            <person name="Roux S."/>
            <person name="Paez-Espino D."/>
            <person name="Jungbluth S."/>
            <person name="Walsh D.A."/>
            <person name="Denef V.J."/>
            <person name="McMahon K.D."/>
            <person name="Konstantinidis K.T."/>
            <person name="Eloe-Fadrosh E.A."/>
            <person name="Kyrpides N.C."/>
            <person name="Woyke T."/>
        </authorList>
    </citation>
    <scope>NUCLEOTIDE SEQUENCE</scope>
    <source>
        <strain evidence="5">GVMAG-S-ERX556049-19</strain>
    </source>
</reference>
<evidence type="ECO:0000256" key="1">
    <source>
        <dbReference type="ARBA" id="ARBA00006721"/>
    </source>
</evidence>
<evidence type="ECO:0000256" key="3">
    <source>
        <dbReference type="ARBA" id="ARBA00022679"/>
    </source>
</evidence>
<dbReference type="InterPro" id="IPR057589">
    <property type="entry name" value="GT_PLOD"/>
</dbReference>
<evidence type="ECO:0000256" key="2">
    <source>
        <dbReference type="ARBA" id="ARBA00022676"/>
    </source>
</evidence>
<dbReference type="PANTHER" id="PTHR10730:SF53">
    <property type="entry name" value="GLYCOSYLTRANSFERASE 25 FAMILY MEMBER"/>
    <property type="match status" value="1"/>
</dbReference>
<dbReference type="Pfam" id="PF25342">
    <property type="entry name" value="GT_PLOD"/>
    <property type="match status" value="1"/>
</dbReference>
<dbReference type="PANTHER" id="PTHR10730">
    <property type="entry name" value="PROCOLLAGEN-LYSINE,2-OXOGLUTARATE 5-DIOXYGENASE/GLYCOSYLTRANSFERASE 25 FAMILY MEMBER"/>
    <property type="match status" value="1"/>
</dbReference>
<dbReference type="EMBL" id="MN738820">
    <property type="protein sequence ID" value="QHT37743.1"/>
    <property type="molecule type" value="Genomic_DNA"/>
</dbReference>
<feature type="domain" description="PLOD1-3-like GT" evidence="4">
    <location>
        <begin position="3"/>
        <end position="219"/>
    </location>
</feature>
<dbReference type="AlphaFoldDB" id="A0A6C0FAV2"/>
<dbReference type="GO" id="GO:0016740">
    <property type="term" value="F:transferase activity"/>
    <property type="evidence" value="ECO:0007669"/>
    <property type="project" value="UniProtKB-KW"/>
</dbReference>
<organism evidence="5">
    <name type="scientific">viral metagenome</name>
    <dbReference type="NCBI Taxonomy" id="1070528"/>
    <lineage>
        <taxon>unclassified sequences</taxon>
        <taxon>metagenomes</taxon>
        <taxon>organismal metagenomes</taxon>
    </lineage>
</organism>
<dbReference type="InterPro" id="IPR050757">
    <property type="entry name" value="Collagen_mod_GT25"/>
</dbReference>
<dbReference type="CDD" id="cd22997">
    <property type="entry name" value="GT_LH"/>
    <property type="match status" value="1"/>
</dbReference>
<proteinExistence type="inferred from homology"/>
<protein>
    <recommendedName>
        <fullName evidence="4">PLOD1-3-like GT domain-containing protein</fullName>
    </recommendedName>
</protein>
<name>A0A6C0FAV2_9ZZZZ</name>